<dbReference type="AlphaFoldDB" id="A0A4Y2N734"/>
<dbReference type="Proteomes" id="UP000499080">
    <property type="component" value="Unassembled WGS sequence"/>
</dbReference>
<protein>
    <submittedName>
        <fullName evidence="2">Uncharacterized protein</fullName>
    </submittedName>
</protein>
<dbReference type="EMBL" id="BGPR01126334">
    <property type="protein sequence ID" value="GBN34479.1"/>
    <property type="molecule type" value="Genomic_DNA"/>
</dbReference>
<organism evidence="2 3">
    <name type="scientific">Araneus ventricosus</name>
    <name type="common">Orbweaver spider</name>
    <name type="synonym">Epeira ventricosa</name>
    <dbReference type="NCBI Taxonomy" id="182803"/>
    <lineage>
        <taxon>Eukaryota</taxon>
        <taxon>Metazoa</taxon>
        <taxon>Ecdysozoa</taxon>
        <taxon>Arthropoda</taxon>
        <taxon>Chelicerata</taxon>
        <taxon>Arachnida</taxon>
        <taxon>Araneae</taxon>
        <taxon>Araneomorphae</taxon>
        <taxon>Entelegynae</taxon>
        <taxon>Araneoidea</taxon>
        <taxon>Araneidae</taxon>
        <taxon>Araneus</taxon>
    </lineage>
</organism>
<feature type="region of interest" description="Disordered" evidence="1">
    <location>
        <begin position="90"/>
        <end position="113"/>
    </location>
</feature>
<sequence length="113" mass="12804">MLACLPPPSFSFFAPSVPPSPTSKGSITLSQNTGLFKTIPPTTTQITKKVEEKLPFPFHRLSAKEFLHKPFRKPLPQGLHRKAFYEIPHRQGLNDKSAKAFPHKPFRKPFPQN</sequence>
<evidence type="ECO:0000256" key="1">
    <source>
        <dbReference type="SAM" id="MobiDB-lite"/>
    </source>
</evidence>
<name>A0A4Y2N734_ARAVE</name>
<evidence type="ECO:0000313" key="2">
    <source>
        <dbReference type="EMBL" id="GBN34479.1"/>
    </source>
</evidence>
<evidence type="ECO:0000313" key="3">
    <source>
        <dbReference type="Proteomes" id="UP000499080"/>
    </source>
</evidence>
<proteinExistence type="predicted"/>
<reference evidence="2 3" key="1">
    <citation type="journal article" date="2019" name="Sci. Rep.">
        <title>Orb-weaving spider Araneus ventricosus genome elucidates the spidroin gene catalogue.</title>
        <authorList>
            <person name="Kono N."/>
            <person name="Nakamura H."/>
            <person name="Ohtoshi R."/>
            <person name="Moran D.A.P."/>
            <person name="Shinohara A."/>
            <person name="Yoshida Y."/>
            <person name="Fujiwara M."/>
            <person name="Mori M."/>
            <person name="Tomita M."/>
            <person name="Arakawa K."/>
        </authorList>
    </citation>
    <scope>NUCLEOTIDE SEQUENCE [LARGE SCALE GENOMIC DNA]</scope>
</reference>
<accession>A0A4Y2N734</accession>
<gene>
    <name evidence="2" type="ORF">AVEN_64509_1</name>
</gene>
<keyword evidence="3" id="KW-1185">Reference proteome</keyword>
<comment type="caution">
    <text evidence="2">The sequence shown here is derived from an EMBL/GenBank/DDBJ whole genome shotgun (WGS) entry which is preliminary data.</text>
</comment>